<feature type="non-terminal residue" evidence="1">
    <location>
        <position position="1"/>
    </location>
</feature>
<organism evidence="1 2">
    <name type="scientific">Candida maltosa (strain Xu316)</name>
    <name type="common">Yeast</name>
    <dbReference type="NCBI Taxonomy" id="1245528"/>
    <lineage>
        <taxon>Eukaryota</taxon>
        <taxon>Fungi</taxon>
        <taxon>Dikarya</taxon>
        <taxon>Ascomycota</taxon>
        <taxon>Saccharomycotina</taxon>
        <taxon>Pichiomycetes</taxon>
        <taxon>Debaryomycetaceae</taxon>
        <taxon>Candida/Lodderomyces clade</taxon>
        <taxon>Candida</taxon>
    </lineage>
</organism>
<accession>M3IG26</accession>
<name>M3IG26_CANMX</name>
<dbReference type="Proteomes" id="UP000011777">
    <property type="component" value="Unassembled WGS sequence"/>
</dbReference>
<comment type="caution">
    <text evidence="1">The sequence shown here is derived from an EMBL/GenBank/DDBJ whole genome shotgun (WGS) entry which is preliminary data.</text>
</comment>
<gene>
    <name evidence="1" type="ORF">G210_5221</name>
</gene>
<dbReference type="HOGENOM" id="CLU_3430697_0_0_1"/>
<keyword evidence="2" id="KW-1185">Reference proteome</keyword>
<dbReference type="EMBL" id="AOGT01002928">
    <property type="protein sequence ID" value="EMG45201.1"/>
    <property type="molecule type" value="Genomic_DNA"/>
</dbReference>
<evidence type="ECO:0000313" key="1">
    <source>
        <dbReference type="EMBL" id="EMG45201.1"/>
    </source>
</evidence>
<sequence>YLGYFSYRIYFATYNPYRS</sequence>
<reference evidence="1 2" key="1">
    <citation type="submission" date="2013-02" db="EMBL/GenBank/DDBJ databases">
        <title>Genome sequence of Candida maltosa Xu316, a potential industrial strain for xylitol and ethanol production.</title>
        <authorList>
            <person name="Yu J."/>
            <person name="Wang Q."/>
            <person name="Geng X."/>
            <person name="Bao W."/>
            <person name="He P."/>
            <person name="Cai J."/>
        </authorList>
    </citation>
    <scope>NUCLEOTIDE SEQUENCE [LARGE SCALE GENOMIC DNA]</scope>
    <source>
        <strain evidence="2">Xu316</strain>
    </source>
</reference>
<dbReference type="AlphaFoldDB" id="M3IG26"/>
<protein>
    <submittedName>
        <fullName evidence="1">Uncharacterized protein</fullName>
    </submittedName>
</protein>
<proteinExistence type="predicted"/>
<evidence type="ECO:0000313" key="2">
    <source>
        <dbReference type="Proteomes" id="UP000011777"/>
    </source>
</evidence>